<protein>
    <submittedName>
        <fullName evidence="12">High-affinity glucose transporter ght2</fullName>
    </submittedName>
</protein>
<dbReference type="AlphaFoldDB" id="A0A9P8Y1X1"/>
<feature type="transmembrane region" description="Helical" evidence="10">
    <location>
        <begin position="67"/>
        <end position="88"/>
    </location>
</feature>
<feature type="transmembrane region" description="Helical" evidence="10">
    <location>
        <begin position="100"/>
        <end position="122"/>
    </location>
</feature>
<keyword evidence="6 10" id="KW-1133">Transmembrane helix</keyword>
<dbReference type="InterPro" id="IPR020846">
    <property type="entry name" value="MFS_dom"/>
</dbReference>
<feature type="domain" description="Major facilitator superfamily (MFS) profile" evidence="11">
    <location>
        <begin position="22"/>
        <end position="472"/>
    </location>
</feature>
<name>A0A9P8Y1X1_9PEZI</name>
<evidence type="ECO:0000313" key="13">
    <source>
        <dbReference type="Proteomes" id="UP000756346"/>
    </source>
</evidence>
<accession>A0A9P8Y1X1</accession>
<evidence type="ECO:0000256" key="8">
    <source>
        <dbReference type="RuleBase" id="RU003346"/>
    </source>
</evidence>
<feature type="transmembrane region" description="Helical" evidence="10">
    <location>
        <begin position="287"/>
        <end position="309"/>
    </location>
</feature>
<organism evidence="12 13">
    <name type="scientific">Microdochium trichocladiopsis</name>
    <dbReference type="NCBI Taxonomy" id="1682393"/>
    <lineage>
        <taxon>Eukaryota</taxon>
        <taxon>Fungi</taxon>
        <taxon>Dikarya</taxon>
        <taxon>Ascomycota</taxon>
        <taxon>Pezizomycotina</taxon>
        <taxon>Sordariomycetes</taxon>
        <taxon>Xylariomycetidae</taxon>
        <taxon>Xylariales</taxon>
        <taxon>Microdochiaceae</taxon>
        <taxon>Microdochium</taxon>
    </lineage>
</organism>
<dbReference type="SUPFAM" id="SSF103473">
    <property type="entry name" value="MFS general substrate transporter"/>
    <property type="match status" value="1"/>
</dbReference>
<feature type="transmembrane region" description="Helical" evidence="10">
    <location>
        <begin position="157"/>
        <end position="176"/>
    </location>
</feature>
<evidence type="ECO:0000259" key="11">
    <source>
        <dbReference type="PROSITE" id="PS50850"/>
    </source>
</evidence>
<dbReference type="PROSITE" id="PS00216">
    <property type="entry name" value="SUGAR_TRANSPORT_1"/>
    <property type="match status" value="2"/>
</dbReference>
<dbReference type="PROSITE" id="PS50850">
    <property type="entry name" value="MFS"/>
    <property type="match status" value="1"/>
</dbReference>
<feature type="transmembrane region" description="Helical" evidence="10">
    <location>
        <begin position="321"/>
        <end position="342"/>
    </location>
</feature>
<proteinExistence type="inferred from homology"/>
<dbReference type="InterPro" id="IPR036259">
    <property type="entry name" value="MFS_trans_sf"/>
</dbReference>
<feature type="region of interest" description="Disordered" evidence="9">
    <location>
        <begin position="489"/>
        <end position="552"/>
    </location>
</feature>
<feature type="transmembrane region" description="Helical" evidence="10">
    <location>
        <begin position="349"/>
        <end position="369"/>
    </location>
</feature>
<dbReference type="InterPro" id="IPR005828">
    <property type="entry name" value="MFS_sugar_transport-like"/>
</dbReference>
<dbReference type="OrthoDB" id="5141738at2759"/>
<dbReference type="GO" id="GO:0005351">
    <property type="term" value="F:carbohydrate:proton symporter activity"/>
    <property type="evidence" value="ECO:0007669"/>
    <property type="project" value="TreeGrafter"/>
</dbReference>
<feature type="transmembrane region" description="Helical" evidence="10">
    <location>
        <begin position="188"/>
        <end position="211"/>
    </location>
</feature>
<dbReference type="Pfam" id="PF00083">
    <property type="entry name" value="Sugar_tr"/>
    <property type="match status" value="1"/>
</dbReference>
<comment type="caution">
    <text evidence="12">The sequence shown here is derived from an EMBL/GenBank/DDBJ whole genome shotgun (WGS) entry which is preliminary data.</text>
</comment>
<dbReference type="CDD" id="cd17356">
    <property type="entry name" value="MFS_HXT"/>
    <property type="match status" value="1"/>
</dbReference>
<keyword evidence="13" id="KW-1185">Reference proteome</keyword>
<dbReference type="PROSITE" id="PS00217">
    <property type="entry name" value="SUGAR_TRANSPORT_2"/>
    <property type="match status" value="1"/>
</dbReference>
<gene>
    <name evidence="12" type="ORF">B0I36DRAFT_415105</name>
</gene>
<feature type="transmembrane region" description="Helical" evidence="10">
    <location>
        <begin position="420"/>
        <end position="441"/>
    </location>
</feature>
<evidence type="ECO:0000256" key="9">
    <source>
        <dbReference type="SAM" id="MobiDB-lite"/>
    </source>
</evidence>
<feature type="transmembrane region" description="Helical" evidence="10">
    <location>
        <begin position="12"/>
        <end position="35"/>
    </location>
</feature>
<evidence type="ECO:0000313" key="12">
    <source>
        <dbReference type="EMBL" id="KAH7026551.1"/>
    </source>
</evidence>
<dbReference type="PANTHER" id="PTHR48022">
    <property type="entry name" value="PLASTIDIC GLUCOSE TRANSPORTER 4"/>
    <property type="match status" value="1"/>
</dbReference>
<keyword evidence="7 10" id="KW-0472">Membrane</keyword>
<evidence type="ECO:0000256" key="3">
    <source>
        <dbReference type="ARBA" id="ARBA00022448"/>
    </source>
</evidence>
<dbReference type="InterPro" id="IPR005829">
    <property type="entry name" value="Sugar_transporter_CS"/>
</dbReference>
<feature type="transmembrane region" description="Helical" evidence="10">
    <location>
        <begin position="381"/>
        <end position="408"/>
    </location>
</feature>
<dbReference type="GeneID" id="70191577"/>
<dbReference type="EMBL" id="JAGTJQ010000008">
    <property type="protein sequence ID" value="KAH7026551.1"/>
    <property type="molecule type" value="Genomic_DNA"/>
</dbReference>
<dbReference type="InterPro" id="IPR050360">
    <property type="entry name" value="MFS_Sugar_Transporters"/>
</dbReference>
<dbReference type="GO" id="GO:0005886">
    <property type="term" value="C:plasma membrane"/>
    <property type="evidence" value="ECO:0007669"/>
    <property type="project" value="TreeGrafter"/>
</dbReference>
<sequence length="552" mass="60291">MGLGKISIRVNGADCGAEAILLGAMTSIGGFLFGYDTGQISGMLLFTDFVNRFAQQQPDGSMSWDPIIKSLLVSLMSIGTLIGALSGAYTADWWGRRKSLTFGVIIFIIGNTIQITAMNSWIHMMMGRFVAGLGVGNLSVGVPMFQSECSPREIRGAVVASYQLMITIGILIANIINYGVREIQDDSASWRIVIGLGIAFSLPLGLGILFVPESPRFLAGRGDWDGARSSMARLRGLKNDPHHALVENDFQEMYAIVEKESRAGVGSWLECFTGRPSNIPKLRYRTLLGFAIHFLQQWTGVNYFFYYGATIFESAGIEDPILTQLILGAVNVAMTFPGLYIVEKFGRRWPLFLGALWQTAWLAVFAAVGTAVPPDTSATTGIVMIVSACMFIASFAMTWGPFAWVVIGETFPLRTRAKQASLATAGNWLGNFMLSFLTPLADSGISYAYGFVFVGTNLTAALLVWFFLYESVGLSLEHVDMMYSDPKIGPMSSSKWVPEGWTSRKEKRRDSFNNGSPNGRASDSTAFDAEANSQAVEKNQQESPSALFRENA</sequence>
<dbReference type="Proteomes" id="UP000756346">
    <property type="component" value="Unassembled WGS sequence"/>
</dbReference>
<evidence type="ECO:0000256" key="5">
    <source>
        <dbReference type="ARBA" id="ARBA00022692"/>
    </source>
</evidence>
<keyword evidence="4 12" id="KW-0762">Sugar transport</keyword>
<keyword evidence="3 8" id="KW-0813">Transport</keyword>
<evidence type="ECO:0000256" key="1">
    <source>
        <dbReference type="ARBA" id="ARBA00004141"/>
    </source>
</evidence>
<dbReference type="Gene3D" id="1.20.1250.20">
    <property type="entry name" value="MFS general substrate transporter like domains"/>
    <property type="match status" value="1"/>
</dbReference>
<dbReference type="FunFam" id="1.20.1250.20:FF:000044">
    <property type="entry name" value="Hexose transporter Hxt3p"/>
    <property type="match status" value="1"/>
</dbReference>
<evidence type="ECO:0000256" key="2">
    <source>
        <dbReference type="ARBA" id="ARBA00010992"/>
    </source>
</evidence>
<dbReference type="PRINTS" id="PR00171">
    <property type="entry name" value="SUGRTRNSPORT"/>
</dbReference>
<dbReference type="InterPro" id="IPR003663">
    <property type="entry name" value="Sugar/inositol_transpt"/>
</dbReference>
<keyword evidence="5 10" id="KW-0812">Transmembrane</keyword>
<evidence type="ECO:0000256" key="10">
    <source>
        <dbReference type="SAM" id="Phobius"/>
    </source>
</evidence>
<dbReference type="RefSeq" id="XP_046009768.1">
    <property type="nucleotide sequence ID" value="XM_046162031.1"/>
</dbReference>
<feature type="transmembrane region" description="Helical" evidence="10">
    <location>
        <begin position="447"/>
        <end position="468"/>
    </location>
</feature>
<evidence type="ECO:0000256" key="6">
    <source>
        <dbReference type="ARBA" id="ARBA00022989"/>
    </source>
</evidence>
<comment type="similarity">
    <text evidence="2 8">Belongs to the major facilitator superfamily. Sugar transporter (TC 2.A.1.1) family.</text>
</comment>
<dbReference type="PANTHER" id="PTHR48022:SF75">
    <property type="entry name" value="GALACTOSE TRANSPORTER-RELATED"/>
    <property type="match status" value="1"/>
</dbReference>
<comment type="subcellular location">
    <subcellularLocation>
        <location evidence="1">Membrane</location>
        <topology evidence="1">Multi-pass membrane protein</topology>
    </subcellularLocation>
</comment>
<reference evidence="12" key="1">
    <citation type="journal article" date="2021" name="Nat. Commun.">
        <title>Genetic determinants of endophytism in the Arabidopsis root mycobiome.</title>
        <authorList>
            <person name="Mesny F."/>
            <person name="Miyauchi S."/>
            <person name="Thiergart T."/>
            <person name="Pickel B."/>
            <person name="Atanasova L."/>
            <person name="Karlsson M."/>
            <person name="Huettel B."/>
            <person name="Barry K.W."/>
            <person name="Haridas S."/>
            <person name="Chen C."/>
            <person name="Bauer D."/>
            <person name="Andreopoulos W."/>
            <person name="Pangilinan J."/>
            <person name="LaButti K."/>
            <person name="Riley R."/>
            <person name="Lipzen A."/>
            <person name="Clum A."/>
            <person name="Drula E."/>
            <person name="Henrissat B."/>
            <person name="Kohler A."/>
            <person name="Grigoriev I.V."/>
            <person name="Martin F.M."/>
            <person name="Hacquard S."/>
        </authorList>
    </citation>
    <scope>NUCLEOTIDE SEQUENCE</scope>
    <source>
        <strain evidence="12">MPI-CAGE-CH-0230</strain>
    </source>
</reference>
<feature type="transmembrane region" description="Helical" evidence="10">
    <location>
        <begin position="128"/>
        <end position="145"/>
    </location>
</feature>
<feature type="compositionally biased region" description="Polar residues" evidence="9">
    <location>
        <begin position="512"/>
        <end position="544"/>
    </location>
</feature>
<feature type="compositionally biased region" description="Basic and acidic residues" evidence="9">
    <location>
        <begin position="502"/>
        <end position="511"/>
    </location>
</feature>
<evidence type="ECO:0000256" key="4">
    <source>
        <dbReference type="ARBA" id="ARBA00022597"/>
    </source>
</evidence>
<dbReference type="NCBIfam" id="TIGR00879">
    <property type="entry name" value="SP"/>
    <property type="match status" value="1"/>
</dbReference>
<evidence type="ECO:0000256" key="7">
    <source>
        <dbReference type="ARBA" id="ARBA00023136"/>
    </source>
</evidence>